<dbReference type="AlphaFoldDB" id="A0A842FN13"/>
<sequence>MGISKDAVKNVIREGHFSRKVNTMQEALVDANATIDRYKIIEFVSLEEEAFCEFACGFLEEYPFLAGKGDIGCDLEVFQGRNYAWLSKEERQLYNEFCYRECVAVHCPTQRLCFVVDPQGYEYARYVHITAYQNLI</sequence>
<gene>
    <name evidence="1" type="ORF">HCC36_07275</name>
</gene>
<accession>A0A842FN13</accession>
<evidence type="ECO:0000313" key="1">
    <source>
        <dbReference type="EMBL" id="MBC2293031.1"/>
    </source>
</evidence>
<dbReference type="RefSeq" id="WP_185629087.1">
    <property type="nucleotide sequence ID" value="NZ_JAARZT010000011.1"/>
</dbReference>
<comment type="caution">
    <text evidence="1">The sequence shown here is derived from an EMBL/GenBank/DDBJ whole genome shotgun (WGS) entry which is preliminary data.</text>
</comment>
<protein>
    <submittedName>
        <fullName evidence="1">Uncharacterized protein</fullName>
    </submittedName>
</protein>
<name>A0A842FN13_9LIST</name>
<proteinExistence type="predicted"/>
<reference evidence="1 2" key="1">
    <citation type="submission" date="2020-03" db="EMBL/GenBank/DDBJ databases">
        <title>Soil Listeria distribution.</title>
        <authorList>
            <person name="Liao J."/>
            <person name="Wiedmann M."/>
        </authorList>
    </citation>
    <scope>NUCLEOTIDE SEQUENCE [LARGE SCALE GENOMIC DNA]</scope>
    <source>
        <strain evidence="1 2">FSL L7-0051</strain>
    </source>
</reference>
<organism evidence="1 2">
    <name type="scientific">Listeria booriae</name>
    <dbReference type="NCBI Taxonomy" id="1552123"/>
    <lineage>
        <taxon>Bacteria</taxon>
        <taxon>Bacillati</taxon>
        <taxon>Bacillota</taxon>
        <taxon>Bacilli</taxon>
        <taxon>Bacillales</taxon>
        <taxon>Listeriaceae</taxon>
        <taxon>Listeria</taxon>
    </lineage>
</organism>
<evidence type="ECO:0000313" key="2">
    <source>
        <dbReference type="Proteomes" id="UP000543005"/>
    </source>
</evidence>
<dbReference type="EMBL" id="JAARZT010000011">
    <property type="protein sequence ID" value="MBC2293031.1"/>
    <property type="molecule type" value="Genomic_DNA"/>
</dbReference>
<dbReference type="Proteomes" id="UP000543005">
    <property type="component" value="Unassembled WGS sequence"/>
</dbReference>